<evidence type="ECO:0000313" key="5">
    <source>
        <dbReference type="Proteomes" id="UP001497512"/>
    </source>
</evidence>
<name>A0ABP0U6L8_9BRYO</name>
<dbReference type="Proteomes" id="UP001497512">
    <property type="component" value="Chromosome 2"/>
</dbReference>
<protein>
    <recommendedName>
        <fullName evidence="3">Disease resistance R13L4/SHOC-2-like LRR domain-containing protein</fullName>
    </recommendedName>
</protein>
<dbReference type="EMBL" id="OZ019894">
    <property type="protein sequence ID" value="CAK9214225.1"/>
    <property type="molecule type" value="Genomic_DNA"/>
</dbReference>
<dbReference type="SUPFAM" id="SSF52058">
    <property type="entry name" value="L domain-like"/>
    <property type="match status" value="1"/>
</dbReference>
<keyword evidence="2" id="KW-0677">Repeat</keyword>
<dbReference type="Pfam" id="PF13855">
    <property type="entry name" value="LRR_8"/>
    <property type="match status" value="1"/>
</dbReference>
<dbReference type="PANTHER" id="PTHR45752:SF195">
    <property type="entry name" value="LEUCINE-RICH REPEAT (LRR) FAMILY PROTEIN-RELATED"/>
    <property type="match status" value="1"/>
</dbReference>
<evidence type="ECO:0000313" key="4">
    <source>
        <dbReference type="EMBL" id="CAK9214225.1"/>
    </source>
</evidence>
<dbReference type="Pfam" id="PF00560">
    <property type="entry name" value="LRR_1"/>
    <property type="match status" value="1"/>
</dbReference>
<dbReference type="Gene3D" id="3.80.10.10">
    <property type="entry name" value="Ribonuclease Inhibitor"/>
    <property type="match status" value="3"/>
</dbReference>
<dbReference type="SMART" id="SM00369">
    <property type="entry name" value="LRR_TYP"/>
    <property type="match status" value="6"/>
</dbReference>
<feature type="domain" description="Disease resistance R13L4/SHOC-2-like LRR" evidence="3">
    <location>
        <begin position="255"/>
        <end position="357"/>
    </location>
</feature>
<keyword evidence="5" id="KW-1185">Reference proteome</keyword>
<dbReference type="SMART" id="SM00364">
    <property type="entry name" value="LRR_BAC"/>
    <property type="match status" value="6"/>
</dbReference>
<dbReference type="InterPro" id="IPR003591">
    <property type="entry name" value="Leu-rich_rpt_typical-subtyp"/>
</dbReference>
<proteinExistence type="predicted"/>
<evidence type="ECO:0000256" key="2">
    <source>
        <dbReference type="ARBA" id="ARBA00022737"/>
    </source>
</evidence>
<dbReference type="InterPro" id="IPR001611">
    <property type="entry name" value="Leu-rich_rpt"/>
</dbReference>
<dbReference type="InterPro" id="IPR032675">
    <property type="entry name" value="LRR_dom_sf"/>
</dbReference>
<sequence>MEEDEAAAENVSLLEKLAAMRAELAELGPRPSGVQVDEARNALRRIDACLQEQLENLVSAATADADGEKEKELREAAENAKLRYLSLIELDDLHQLYEDNEKQSELALEGMPDFSAAATVEPTDEVDLDVSAKLQKAQEQQLDSLDLKGRYLVHLPESSGKISSIVHLNLANNCLEIVPDSIAGLVSLETLDVQHNQLKALPDSIGLLSNLKSLNISGNVLKTLPASLGRCSNLVELIANFNQLEVWPSDFGFQLVNLQKLYLHLNKITGLPSSIGELRSLKVLDIHFNKLRSLPAAVGNLLNLEMLDVSSNFNDLTTVPDSIGDLVSLLDLDLSFNQIHELPISIGRLTNLRRLKLEENPLTIPPMEVVQQGEEAVIAYMSECWKENLRTDEEKTLTDSGDTAHTENSKGWLPTWAGGALLNNWFEKMWTGGVTDMLGVKTWGPKKSEDDAFLDQQL</sequence>
<dbReference type="PROSITE" id="PS51450">
    <property type="entry name" value="LRR"/>
    <property type="match status" value="3"/>
</dbReference>
<gene>
    <name evidence="4" type="ORF">CSSPTR1EN2_LOCUS12125</name>
</gene>
<organism evidence="4 5">
    <name type="scientific">Sphagnum troendelagicum</name>
    <dbReference type="NCBI Taxonomy" id="128251"/>
    <lineage>
        <taxon>Eukaryota</taxon>
        <taxon>Viridiplantae</taxon>
        <taxon>Streptophyta</taxon>
        <taxon>Embryophyta</taxon>
        <taxon>Bryophyta</taxon>
        <taxon>Sphagnophytina</taxon>
        <taxon>Sphagnopsida</taxon>
        <taxon>Sphagnales</taxon>
        <taxon>Sphagnaceae</taxon>
        <taxon>Sphagnum</taxon>
    </lineage>
</organism>
<dbReference type="PANTHER" id="PTHR45752">
    <property type="entry name" value="LEUCINE-RICH REPEAT-CONTAINING"/>
    <property type="match status" value="1"/>
</dbReference>
<keyword evidence="1" id="KW-0433">Leucine-rich repeat</keyword>
<dbReference type="Pfam" id="PF23598">
    <property type="entry name" value="LRR_14"/>
    <property type="match status" value="1"/>
</dbReference>
<reference evidence="4" key="1">
    <citation type="submission" date="2024-02" db="EMBL/GenBank/DDBJ databases">
        <authorList>
            <consortium name="ELIXIR-Norway"/>
            <consortium name="Elixir Norway"/>
        </authorList>
    </citation>
    <scope>NUCLEOTIDE SEQUENCE</scope>
</reference>
<evidence type="ECO:0000256" key="1">
    <source>
        <dbReference type="ARBA" id="ARBA00022614"/>
    </source>
</evidence>
<dbReference type="InterPro" id="IPR050715">
    <property type="entry name" value="LRR-SigEffector_domain"/>
</dbReference>
<accession>A0ABP0U6L8</accession>
<dbReference type="InterPro" id="IPR055414">
    <property type="entry name" value="LRR_R13L4/SHOC2-like"/>
</dbReference>
<evidence type="ECO:0000259" key="3">
    <source>
        <dbReference type="Pfam" id="PF23598"/>
    </source>
</evidence>